<evidence type="ECO:0000259" key="1">
    <source>
        <dbReference type="Pfam" id="PF24626"/>
    </source>
</evidence>
<evidence type="ECO:0000313" key="2">
    <source>
        <dbReference type="EMBL" id="GJS96804.1"/>
    </source>
</evidence>
<feature type="domain" description="Tf2-1-like SH3-like" evidence="1">
    <location>
        <begin position="276"/>
        <end position="340"/>
    </location>
</feature>
<evidence type="ECO:0000313" key="3">
    <source>
        <dbReference type="Proteomes" id="UP001151760"/>
    </source>
</evidence>
<sequence length="385" mass="43524">MAMEGLHVLTCKAGVMGLFKGASFGHGNMSISHLIYADDVIFIEVGIRMRKNDMGEMEEMLSEQGVGRLKPRRGAELSQFKALQATIGDVVLTDQCDSWQWSLDVFAGFSVALVRSLVDTNALDVDLASTRWNHCIPIKDDIETVNHIFFTCEIAKDLWAFLAKRWELDIPVCANISEWFEWLGSLHVSNKARLVLEGMGGGTLLWSIWSFRNRFILSSPSPKKATEIGDSQLTSPEIIHETTEKIIQIKNRIQAARDSQKSYANVRHKPLEFQVGDKVMLKVSPWKGVIRFGKRGKLNPRYIGPFKILANVGTVAYRLELPEQLSKVHSTFHVSNLKKCLSDETLVIPLDEIQIDDKLHFIEEPVEIMDREVKCLMGKTRRGVE</sequence>
<reference evidence="2" key="1">
    <citation type="journal article" date="2022" name="Int. J. Mol. Sci.">
        <title>Draft Genome of Tanacetum Coccineum: Genomic Comparison of Closely Related Tanacetum-Family Plants.</title>
        <authorList>
            <person name="Yamashiro T."/>
            <person name="Shiraishi A."/>
            <person name="Nakayama K."/>
            <person name="Satake H."/>
        </authorList>
    </citation>
    <scope>NUCLEOTIDE SEQUENCE</scope>
</reference>
<gene>
    <name evidence="2" type="ORF">Tco_0803772</name>
</gene>
<keyword evidence="3" id="KW-1185">Reference proteome</keyword>
<dbReference type="InterPro" id="IPR056924">
    <property type="entry name" value="SH3_Tf2-1"/>
</dbReference>
<dbReference type="Pfam" id="PF24626">
    <property type="entry name" value="SH3_Tf2-1"/>
    <property type="match status" value="1"/>
</dbReference>
<organism evidence="2 3">
    <name type="scientific">Tanacetum coccineum</name>
    <dbReference type="NCBI Taxonomy" id="301880"/>
    <lineage>
        <taxon>Eukaryota</taxon>
        <taxon>Viridiplantae</taxon>
        <taxon>Streptophyta</taxon>
        <taxon>Embryophyta</taxon>
        <taxon>Tracheophyta</taxon>
        <taxon>Spermatophyta</taxon>
        <taxon>Magnoliopsida</taxon>
        <taxon>eudicotyledons</taxon>
        <taxon>Gunneridae</taxon>
        <taxon>Pentapetalae</taxon>
        <taxon>asterids</taxon>
        <taxon>campanulids</taxon>
        <taxon>Asterales</taxon>
        <taxon>Asteraceae</taxon>
        <taxon>Asteroideae</taxon>
        <taxon>Anthemideae</taxon>
        <taxon>Anthemidinae</taxon>
        <taxon>Tanacetum</taxon>
    </lineage>
</organism>
<accession>A0ABQ5A2J4</accession>
<reference evidence="2" key="2">
    <citation type="submission" date="2022-01" db="EMBL/GenBank/DDBJ databases">
        <authorList>
            <person name="Yamashiro T."/>
            <person name="Shiraishi A."/>
            <person name="Satake H."/>
            <person name="Nakayama K."/>
        </authorList>
    </citation>
    <scope>NUCLEOTIDE SEQUENCE</scope>
</reference>
<dbReference type="PANTHER" id="PTHR46148">
    <property type="entry name" value="CHROMO DOMAIN-CONTAINING PROTEIN"/>
    <property type="match status" value="1"/>
</dbReference>
<proteinExistence type="predicted"/>
<dbReference type="PANTHER" id="PTHR46148:SF59">
    <property type="entry name" value="NUCLEOTIDYLTRANSFERASE, RIBONUCLEASE H"/>
    <property type="match status" value="1"/>
</dbReference>
<comment type="caution">
    <text evidence="2">The sequence shown here is derived from an EMBL/GenBank/DDBJ whole genome shotgun (WGS) entry which is preliminary data.</text>
</comment>
<name>A0ABQ5A2J4_9ASTR</name>
<dbReference type="EMBL" id="BQNB010011914">
    <property type="protein sequence ID" value="GJS96804.1"/>
    <property type="molecule type" value="Genomic_DNA"/>
</dbReference>
<protein>
    <recommendedName>
        <fullName evidence="1">Tf2-1-like SH3-like domain-containing protein</fullName>
    </recommendedName>
</protein>
<dbReference type="Proteomes" id="UP001151760">
    <property type="component" value="Unassembled WGS sequence"/>
</dbReference>